<dbReference type="InterPro" id="IPR009367">
    <property type="entry name" value="Elm1-like"/>
</dbReference>
<dbReference type="RefSeq" id="WP_379955419.1">
    <property type="nucleotide sequence ID" value="NZ_JAUYVI010000003.1"/>
</dbReference>
<dbReference type="Pfam" id="PF06258">
    <property type="entry name" value="Mito_fiss_Elm1"/>
    <property type="match status" value="1"/>
</dbReference>
<dbReference type="EMBL" id="JAUYVI010000003">
    <property type="protein sequence ID" value="MDQ7247974.1"/>
    <property type="molecule type" value="Genomic_DNA"/>
</dbReference>
<proteinExistence type="predicted"/>
<evidence type="ECO:0000313" key="2">
    <source>
        <dbReference type="Proteomes" id="UP001230156"/>
    </source>
</evidence>
<keyword evidence="2" id="KW-1185">Reference proteome</keyword>
<organism evidence="1 2">
    <name type="scientific">Dongia sedimenti</name>
    <dbReference type="NCBI Taxonomy" id="3064282"/>
    <lineage>
        <taxon>Bacteria</taxon>
        <taxon>Pseudomonadati</taxon>
        <taxon>Pseudomonadota</taxon>
        <taxon>Alphaproteobacteria</taxon>
        <taxon>Rhodospirillales</taxon>
        <taxon>Dongiaceae</taxon>
        <taxon>Dongia</taxon>
    </lineage>
</organism>
<accession>A0ABU0YJT1</accession>
<dbReference type="PANTHER" id="PTHR33986:SF15">
    <property type="entry name" value="MITOCHONDRIAL FISSION PROTEIN ELM1"/>
    <property type="match status" value="1"/>
</dbReference>
<dbReference type="Proteomes" id="UP001230156">
    <property type="component" value="Unassembled WGS sequence"/>
</dbReference>
<evidence type="ECO:0000313" key="1">
    <source>
        <dbReference type="EMBL" id="MDQ7247974.1"/>
    </source>
</evidence>
<reference evidence="2" key="1">
    <citation type="submission" date="2023-08" db="EMBL/GenBank/DDBJ databases">
        <title>Rhodospirillaceae gen. nov., a novel taxon isolated from the Yangtze River Yuezi River estuary sludge.</title>
        <authorList>
            <person name="Ruan L."/>
        </authorList>
    </citation>
    <scope>NUCLEOTIDE SEQUENCE [LARGE SCALE GENOMIC DNA]</scope>
    <source>
        <strain evidence="2">R-7</strain>
    </source>
</reference>
<name>A0ABU0YJT1_9PROT</name>
<comment type="caution">
    <text evidence="1">The sequence shown here is derived from an EMBL/GenBank/DDBJ whole genome shotgun (WGS) entry which is preliminary data.</text>
</comment>
<sequence>MSESPRRHLRVINTVEEAVPAPRVWLLLGERQGDNAQVLALGRALMLDLGWDCAVKQIRFDPTCEVPFHQRGATLIGVDVGLSDALSAPWPDVIVAVGRRLAPVSRWIKEQTGGRLLNVHLGRPRIAYHHFDLIVTTPQYGLPPGPNVTTLTLPIIMHDDAALDAEARHWEPQLRNLPRPWTAVFVGGPTSQLRFDREVGSDLLIRAKAHVAGANGSLLVTTSPRTTMDVADLFENEIGHAHFLHRWSRHAPNPYQAFLRLADDFIVTNDSVSMIAEAVDLMKPLYVFQVPRREKRRNMGLIQTIRHYFRSRRETRRVAGLTPDFSDRFYDAMTRFGHARPRRSVDAFERRLYQAGLARPLGPVEATVRPRVWNPRRVPKEERDMVVARIRDQFAAKRAEQQA</sequence>
<protein>
    <submittedName>
        <fullName evidence="1">ELM1/GtrOC1 family putative glycosyltransferase</fullName>
    </submittedName>
</protein>
<dbReference type="PANTHER" id="PTHR33986">
    <property type="entry name" value="OS02G0535700 PROTEIN"/>
    <property type="match status" value="1"/>
</dbReference>
<gene>
    <name evidence="1" type="ORF">Q8A70_09870</name>
</gene>